<dbReference type="AlphaFoldDB" id="A0A3P9H9V0"/>
<sequence>MIFTFFNLMSAPNLLRVGTPENIFVECQDCSGGNQFVTIYVKNHPTKTKTLTTAHVTLTNDNDFQGFAQITIPPGDFNKDPTVKQFVYLEAVFPGRTLEKFVMVSFQSGYIFIQTDKTLYTPNSKGNPPHAHSTQWPCCKVSNLFDNVCLYSPGLWKIVAKFQSNPQESFSANFEVKEYVLPSFEVKLSSLIPFFYVDSETLEIDIKARYLFGQEVNGNAYVVFGVMDQGQKRSFPDSLSRVPIENGEGKVVLKREQITKTFQDINQLVGTSIFVSVSVLTESGKMKTIHPHVNHVASKRG</sequence>
<reference evidence="3" key="4">
    <citation type="submission" date="2025-09" db="UniProtKB">
        <authorList>
            <consortium name="Ensembl"/>
        </authorList>
    </citation>
    <scope>IDENTIFICATION</scope>
    <source>
        <strain evidence="3">HSOK</strain>
    </source>
</reference>
<organism evidence="3 4">
    <name type="scientific">Oryzias latipes</name>
    <name type="common">Japanese rice fish</name>
    <name type="synonym">Japanese killifish</name>
    <dbReference type="NCBI Taxonomy" id="8090"/>
    <lineage>
        <taxon>Eukaryota</taxon>
        <taxon>Metazoa</taxon>
        <taxon>Chordata</taxon>
        <taxon>Craniata</taxon>
        <taxon>Vertebrata</taxon>
        <taxon>Euteleostomi</taxon>
        <taxon>Actinopterygii</taxon>
        <taxon>Neopterygii</taxon>
        <taxon>Teleostei</taxon>
        <taxon>Neoteleostei</taxon>
        <taxon>Acanthomorphata</taxon>
        <taxon>Ovalentaria</taxon>
        <taxon>Atherinomorphae</taxon>
        <taxon>Beloniformes</taxon>
        <taxon>Adrianichthyidae</taxon>
        <taxon>Oryziinae</taxon>
        <taxon>Oryzias</taxon>
    </lineage>
</organism>
<evidence type="ECO:0000313" key="4">
    <source>
        <dbReference type="Proteomes" id="UP000265200"/>
    </source>
</evidence>
<dbReference type="Pfam" id="PF17790">
    <property type="entry name" value="MG1"/>
    <property type="match status" value="1"/>
</dbReference>
<dbReference type="InterPro" id="IPR050473">
    <property type="entry name" value="A2M/Complement_sys"/>
</dbReference>
<accession>A0A3P9H9V0</accession>
<dbReference type="InterPro" id="IPR041425">
    <property type="entry name" value="C3/4/5_MG1"/>
</dbReference>
<dbReference type="Pfam" id="PF17791">
    <property type="entry name" value="MG3"/>
    <property type="match status" value="1"/>
</dbReference>
<dbReference type="Ensembl" id="ENSORLT00015007775.1">
    <property type="protein sequence ID" value="ENSORLP00015004333.1"/>
    <property type="gene ID" value="ENSORLG00015005135.1"/>
</dbReference>
<proteinExistence type="predicted"/>
<dbReference type="GO" id="GO:0005576">
    <property type="term" value="C:extracellular region"/>
    <property type="evidence" value="ECO:0007669"/>
    <property type="project" value="UniProtKB-SubCell"/>
</dbReference>
<feature type="domain" description="Macroglobulin" evidence="2">
    <location>
        <begin position="178"/>
        <end position="261"/>
    </location>
</feature>
<evidence type="ECO:0000259" key="1">
    <source>
        <dbReference type="Pfam" id="PF17790"/>
    </source>
</evidence>
<evidence type="ECO:0000313" key="3">
    <source>
        <dbReference type="Ensembl" id="ENSORLP00015004333.1"/>
    </source>
</evidence>
<reference key="1">
    <citation type="journal article" date="2007" name="Nature">
        <title>The medaka draft genome and insights into vertebrate genome evolution.</title>
        <authorList>
            <person name="Kasahara M."/>
            <person name="Naruse K."/>
            <person name="Sasaki S."/>
            <person name="Nakatani Y."/>
            <person name="Qu W."/>
            <person name="Ahsan B."/>
            <person name="Yamada T."/>
            <person name="Nagayasu Y."/>
            <person name="Doi K."/>
            <person name="Kasai Y."/>
            <person name="Jindo T."/>
            <person name="Kobayashi D."/>
            <person name="Shimada A."/>
            <person name="Toyoda A."/>
            <person name="Kuroki Y."/>
            <person name="Fujiyama A."/>
            <person name="Sasaki T."/>
            <person name="Shimizu A."/>
            <person name="Asakawa S."/>
            <person name="Shimizu N."/>
            <person name="Hashimoto S."/>
            <person name="Yang J."/>
            <person name="Lee Y."/>
            <person name="Matsushima K."/>
            <person name="Sugano S."/>
            <person name="Sakaizumi M."/>
            <person name="Narita T."/>
            <person name="Ohishi K."/>
            <person name="Haga S."/>
            <person name="Ohta F."/>
            <person name="Nomoto H."/>
            <person name="Nogata K."/>
            <person name="Morishita T."/>
            <person name="Endo T."/>
            <person name="Shin-I T."/>
            <person name="Takeda H."/>
            <person name="Morishita S."/>
            <person name="Kohara Y."/>
        </authorList>
    </citation>
    <scope>NUCLEOTIDE SEQUENCE [LARGE SCALE GENOMIC DNA]</scope>
    <source>
        <strain>Hd-rR</strain>
    </source>
</reference>
<protein>
    <recommendedName>
        <fullName evidence="5">Macroglobulin domain-containing protein</fullName>
    </recommendedName>
</protein>
<dbReference type="Gene3D" id="2.60.40.1930">
    <property type="match status" value="2"/>
</dbReference>
<name>A0A3P9H9V0_ORYLA</name>
<dbReference type="Gene3D" id="2.60.40.1940">
    <property type="match status" value="1"/>
</dbReference>
<feature type="domain" description="Complement C3/4/5 macroglobulin" evidence="1">
    <location>
        <begin position="7"/>
        <end position="105"/>
    </location>
</feature>
<dbReference type="InterPro" id="IPR041555">
    <property type="entry name" value="MG3"/>
</dbReference>
<dbReference type="PANTHER" id="PTHR11412">
    <property type="entry name" value="MACROGLOBULIN / COMPLEMENT"/>
    <property type="match status" value="1"/>
</dbReference>
<evidence type="ECO:0000259" key="2">
    <source>
        <dbReference type="Pfam" id="PF17791"/>
    </source>
</evidence>
<reference evidence="3 4" key="2">
    <citation type="submission" date="2017-04" db="EMBL/GenBank/DDBJ databases">
        <title>CpG methylation of centromeres and impact of large insertions on vertebrate speciation.</title>
        <authorList>
            <person name="Ichikawa K."/>
            <person name="Yoshimura J."/>
            <person name="Morishita S."/>
        </authorList>
    </citation>
    <scope>NUCLEOTIDE SEQUENCE</scope>
    <source>
        <strain evidence="3 4">HSOK</strain>
    </source>
</reference>
<dbReference type="Proteomes" id="UP000265200">
    <property type="component" value="Chromosome 1"/>
</dbReference>
<dbReference type="PANTHER" id="PTHR11412:SF81">
    <property type="entry name" value="COMPLEMENT C3"/>
    <property type="match status" value="1"/>
</dbReference>
<reference evidence="3" key="3">
    <citation type="submission" date="2025-08" db="UniProtKB">
        <authorList>
            <consortium name="Ensembl"/>
        </authorList>
    </citation>
    <scope>IDENTIFICATION</scope>
    <source>
        <strain evidence="3">HSOK</strain>
    </source>
</reference>
<evidence type="ECO:0008006" key="5">
    <source>
        <dbReference type="Google" id="ProtNLM"/>
    </source>
</evidence>